<feature type="domain" description="RRM" evidence="11">
    <location>
        <begin position="169"/>
        <end position="267"/>
    </location>
</feature>
<dbReference type="CDD" id="cd12669">
    <property type="entry name" value="RRM1_Nop12p_like"/>
    <property type="match status" value="1"/>
</dbReference>
<feature type="region of interest" description="Disordered" evidence="10">
    <location>
        <begin position="355"/>
        <end position="378"/>
    </location>
</feature>
<evidence type="ECO:0000256" key="9">
    <source>
        <dbReference type="PROSITE-ProRule" id="PRU00176"/>
    </source>
</evidence>
<feature type="compositionally biased region" description="Basic and acidic residues" evidence="10">
    <location>
        <begin position="124"/>
        <end position="150"/>
    </location>
</feature>
<dbReference type="Pfam" id="PF00076">
    <property type="entry name" value="RRM_1"/>
    <property type="match status" value="1"/>
</dbReference>
<dbReference type="GO" id="GO:0019843">
    <property type="term" value="F:rRNA binding"/>
    <property type="evidence" value="ECO:0007669"/>
    <property type="project" value="TreeGrafter"/>
</dbReference>
<dbReference type="InterPro" id="IPR047189">
    <property type="entry name" value="RRM2_Nop12p-like"/>
</dbReference>
<evidence type="ECO:0000256" key="5">
    <source>
        <dbReference type="ARBA" id="ARBA00022517"/>
    </source>
</evidence>
<comment type="function">
    <text evidence="1">Involved in pre-25S rRNA processing.</text>
</comment>
<dbReference type="InterPro" id="IPR012677">
    <property type="entry name" value="Nucleotide-bd_a/b_plait_sf"/>
</dbReference>
<dbReference type="RefSeq" id="XP_056037313.1">
    <property type="nucleotide sequence ID" value="XM_056182116.1"/>
</dbReference>
<evidence type="ECO:0000256" key="4">
    <source>
        <dbReference type="ARBA" id="ARBA00015520"/>
    </source>
</evidence>
<accession>A0AAF0AWJ7</accession>
<dbReference type="PANTHER" id="PTHR23236:SF25">
    <property type="entry name" value="RNA-BINDING PROTEIN 34"/>
    <property type="match status" value="1"/>
</dbReference>
<dbReference type="Proteomes" id="UP001212411">
    <property type="component" value="Chromosome 2"/>
</dbReference>
<organism evidence="12 13">
    <name type="scientific">Schizosaccharomyces osmophilus</name>
    <dbReference type="NCBI Taxonomy" id="2545709"/>
    <lineage>
        <taxon>Eukaryota</taxon>
        <taxon>Fungi</taxon>
        <taxon>Dikarya</taxon>
        <taxon>Ascomycota</taxon>
        <taxon>Taphrinomycotina</taxon>
        <taxon>Schizosaccharomycetes</taxon>
        <taxon>Schizosaccharomycetales</taxon>
        <taxon>Schizosaccharomycetaceae</taxon>
        <taxon>Schizosaccharomyces</taxon>
    </lineage>
</organism>
<evidence type="ECO:0000259" key="11">
    <source>
        <dbReference type="PROSITE" id="PS50102"/>
    </source>
</evidence>
<dbReference type="PROSITE" id="PS50102">
    <property type="entry name" value="RRM"/>
    <property type="match status" value="2"/>
</dbReference>
<keyword evidence="6" id="KW-0698">rRNA processing</keyword>
<dbReference type="EMBL" id="CP115612">
    <property type="protein sequence ID" value="WBW73070.1"/>
    <property type="molecule type" value="Genomic_DNA"/>
</dbReference>
<reference evidence="12 13" key="1">
    <citation type="journal article" date="2023" name="G3 (Bethesda)">
        <title>A high-quality reference genome for the fission yeast Schizosaccharomyces osmophilus.</title>
        <authorList>
            <person name="Jia G.S."/>
            <person name="Zhang W.C."/>
            <person name="Liang Y."/>
            <person name="Liu X.H."/>
            <person name="Rhind N."/>
            <person name="Pidoux A."/>
            <person name="Brysch-Herzberg M."/>
            <person name="Du L.L."/>
        </authorList>
    </citation>
    <scope>NUCLEOTIDE SEQUENCE [LARGE SCALE GENOMIC DNA]</scope>
    <source>
        <strain evidence="12 13">CBS 15793</strain>
    </source>
</reference>
<dbReference type="GeneID" id="80876805"/>
<dbReference type="GO" id="GO:0000463">
    <property type="term" value="P:maturation of LSU-rRNA from tricistronic rRNA transcript (SSU-rRNA, 5.8S rRNA, LSU-rRNA)"/>
    <property type="evidence" value="ECO:0007669"/>
    <property type="project" value="TreeGrafter"/>
</dbReference>
<feature type="compositionally biased region" description="Acidic residues" evidence="10">
    <location>
        <begin position="55"/>
        <end position="67"/>
    </location>
</feature>
<evidence type="ECO:0000313" key="12">
    <source>
        <dbReference type="EMBL" id="WBW73070.1"/>
    </source>
</evidence>
<comment type="subcellular location">
    <subcellularLocation>
        <location evidence="2">Nucleus</location>
        <location evidence="2">Nucleolus</location>
    </subcellularLocation>
</comment>
<proteinExistence type="inferred from homology"/>
<evidence type="ECO:0000256" key="6">
    <source>
        <dbReference type="ARBA" id="ARBA00022552"/>
    </source>
</evidence>
<keyword evidence="13" id="KW-1185">Reference proteome</keyword>
<dbReference type="SUPFAM" id="SSF54928">
    <property type="entry name" value="RNA-binding domain, RBD"/>
    <property type="match status" value="2"/>
</dbReference>
<dbReference type="KEGG" id="som:SOMG_03325"/>
<comment type="similarity">
    <text evidence="3">Belongs to the RRM RBM34 family.</text>
</comment>
<dbReference type="CDD" id="cd12670">
    <property type="entry name" value="RRM2_Nop12p_like"/>
    <property type="match status" value="1"/>
</dbReference>
<feature type="compositionally biased region" description="Basic residues" evidence="10">
    <location>
        <begin position="414"/>
        <end position="424"/>
    </location>
</feature>
<dbReference type="PANTHER" id="PTHR23236">
    <property type="entry name" value="EUKARYOTIC TRANSLATION INITIATION FACTOR 4B/4H"/>
    <property type="match status" value="1"/>
</dbReference>
<feature type="region of interest" description="Disordered" evidence="10">
    <location>
        <begin position="399"/>
        <end position="440"/>
    </location>
</feature>
<feature type="domain" description="RRM" evidence="11">
    <location>
        <begin position="275"/>
        <end position="353"/>
    </location>
</feature>
<evidence type="ECO:0000256" key="8">
    <source>
        <dbReference type="ARBA" id="ARBA00023242"/>
    </source>
</evidence>
<feature type="region of interest" description="Disordered" evidence="10">
    <location>
        <begin position="110"/>
        <end position="150"/>
    </location>
</feature>
<dbReference type="AlphaFoldDB" id="A0AAF0AWJ7"/>
<evidence type="ECO:0000256" key="10">
    <source>
        <dbReference type="SAM" id="MobiDB-lite"/>
    </source>
</evidence>
<evidence type="ECO:0000256" key="1">
    <source>
        <dbReference type="ARBA" id="ARBA00002475"/>
    </source>
</evidence>
<dbReference type="SMART" id="SM00360">
    <property type="entry name" value="RRM"/>
    <property type="match status" value="2"/>
</dbReference>
<keyword evidence="7 9" id="KW-0694">RNA-binding</keyword>
<feature type="region of interest" description="Disordered" evidence="10">
    <location>
        <begin position="34"/>
        <end position="96"/>
    </location>
</feature>
<name>A0AAF0AWJ7_9SCHI</name>
<dbReference type="GO" id="GO:0005730">
    <property type="term" value="C:nucleolus"/>
    <property type="evidence" value="ECO:0007669"/>
    <property type="project" value="UniProtKB-SubCell"/>
</dbReference>
<evidence type="ECO:0000256" key="2">
    <source>
        <dbReference type="ARBA" id="ARBA00004604"/>
    </source>
</evidence>
<dbReference type="Gene3D" id="3.30.70.330">
    <property type="match status" value="2"/>
</dbReference>
<feature type="compositionally biased region" description="Basic and acidic residues" evidence="10">
    <location>
        <begin position="68"/>
        <end position="79"/>
    </location>
</feature>
<keyword evidence="5" id="KW-0690">Ribosome biogenesis</keyword>
<evidence type="ECO:0000256" key="7">
    <source>
        <dbReference type="ARBA" id="ARBA00022884"/>
    </source>
</evidence>
<keyword evidence="8" id="KW-0539">Nucleus</keyword>
<gene>
    <name evidence="12" type="primary">nop12</name>
    <name evidence="12" type="ORF">SOMG_03325</name>
</gene>
<protein>
    <recommendedName>
        <fullName evidence="4">Nucleolar protein 12</fullName>
    </recommendedName>
</protein>
<feature type="compositionally biased region" description="Low complexity" evidence="10">
    <location>
        <begin position="360"/>
        <end position="375"/>
    </location>
</feature>
<evidence type="ECO:0000313" key="13">
    <source>
        <dbReference type="Proteomes" id="UP001212411"/>
    </source>
</evidence>
<dbReference type="InterPro" id="IPR034777">
    <property type="entry name" value="Nop12_RRM1"/>
</dbReference>
<dbReference type="InterPro" id="IPR035979">
    <property type="entry name" value="RBD_domain_sf"/>
</dbReference>
<sequence>MSKDSSNGASASFAEKISGTAKIDSSLDNLFKQSKPLSRPAFKEPTKISLPSTDEIVDESPEQGTEIEVEKKKLKEKKNQSKKKKKSGLDSDNLEADYFDKLREEEVVEKEVVKKDAESEDEEERSKKENKEQGSEKEKQKSEQEKLEQRAIKHQQEVKIQQELQKSEKTIFVNNLPSKIVVDKHEYKSFAKHFRQFGNIKSIRFRSLAFSEFLPRKVAFLEKKLHAERDTVNAYIVYDEASSARNALSLNATIFMDRHLRVDSVSHPMARDVKRCIFVGNLAFEAEEEPLWRYFGQSGEIEYVRIIRDPKTNLGKGFAYIQFKEPLSVDKALLLNEKQMPEGRTLRISRAKTIKPNASTPNRNVKTNVKTNNPKGRTLQGRARKLIGKAGNALVEQNLSLEGHRAKPGENPLAKKKKPSKKRKERADTWKQNNSKKAKV</sequence>
<evidence type="ECO:0000256" key="3">
    <source>
        <dbReference type="ARBA" id="ARBA00007077"/>
    </source>
</evidence>
<dbReference type="InterPro" id="IPR000504">
    <property type="entry name" value="RRM_dom"/>
</dbReference>